<protein>
    <submittedName>
        <fullName evidence="2">Uncharacterized protein</fullName>
    </submittedName>
</protein>
<gene>
    <name evidence="2" type="ORF">K491DRAFT_385041</name>
</gene>
<organism evidence="2 3">
    <name type="scientific">Lophiostoma macrostomum CBS 122681</name>
    <dbReference type="NCBI Taxonomy" id="1314788"/>
    <lineage>
        <taxon>Eukaryota</taxon>
        <taxon>Fungi</taxon>
        <taxon>Dikarya</taxon>
        <taxon>Ascomycota</taxon>
        <taxon>Pezizomycotina</taxon>
        <taxon>Dothideomycetes</taxon>
        <taxon>Pleosporomycetidae</taxon>
        <taxon>Pleosporales</taxon>
        <taxon>Lophiostomataceae</taxon>
        <taxon>Lophiostoma</taxon>
    </lineage>
</organism>
<name>A0A6A6TS73_9PLEO</name>
<dbReference type="EMBL" id="MU004292">
    <property type="protein sequence ID" value="KAF2661748.1"/>
    <property type="molecule type" value="Genomic_DNA"/>
</dbReference>
<keyword evidence="3" id="KW-1185">Reference proteome</keyword>
<dbReference type="Proteomes" id="UP000799324">
    <property type="component" value="Unassembled WGS sequence"/>
</dbReference>
<evidence type="ECO:0000313" key="2">
    <source>
        <dbReference type="EMBL" id="KAF2661748.1"/>
    </source>
</evidence>
<feature type="region of interest" description="Disordered" evidence="1">
    <location>
        <begin position="35"/>
        <end position="142"/>
    </location>
</feature>
<sequence length="197" mass="21891">MTRSRTVTISRPFDARHVGGVSVPGATVPIVGVQRSNSTLEPDEIPTHMNISANPEAPKRSNTIAHSLSRPSLRLKTSISRLRGRSSSNSPDTYRRKERDSTPNSRPEPEPVMSSHPITAKKLPTRPKRADSGTAIDFDDVPADERPLGFKEILAVRSFSERMALYQKTRDYWASADHGLDEWVERAAVRKPLAARV</sequence>
<accession>A0A6A6TS73</accession>
<evidence type="ECO:0000313" key="3">
    <source>
        <dbReference type="Proteomes" id="UP000799324"/>
    </source>
</evidence>
<feature type="compositionally biased region" description="Polar residues" evidence="1">
    <location>
        <begin position="60"/>
        <end position="92"/>
    </location>
</feature>
<evidence type="ECO:0000256" key="1">
    <source>
        <dbReference type="SAM" id="MobiDB-lite"/>
    </source>
</evidence>
<reference evidence="2" key="1">
    <citation type="journal article" date="2020" name="Stud. Mycol.">
        <title>101 Dothideomycetes genomes: a test case for predicting lifestyles and emergence of pathogens.</title>
        <authorList>
            <person name="Haridas S."/>
            <person name="Albert R."/>
            <person name="Binder M."/>
            <person name="Bloem J."/>
            <person name="Labutti K."/>
            <person name="Salamov A."/>
            <person name="Andreopoulos B."/>
            <person name="Baker S."/>
            <person name="Barry K."/>
            <person name="Bills G."/>
            <person name="Bluhm B."/>
            <person name="Cannon C."/>
            <person name="Castanera R."/>
            <person name="Culley D."/>
            <person name="Daum C."/>
            <person name="Ezra D."/>
            <person name="Gonzalez J."/>
            <person name="Henrissat B."/>
            <person name="Kuo A."/>
            <person name="Liang C."/>
            <person name="Lipzen A."/>
            <person name="Lutzoni F."/>
            <person name="Magnuson J."/>
            <person name="Mondo S."/>
            <person name="Nolan M."/>
            <person name="Ohm R."/>
            <person name="Pangilinan J."/>
            <person name="Park H.-J."/>
            <person name="Ramirez L."/>
            <person name="Alfaro M."/>
            <person name="Sun H."/>
            <person name="Tritt A."/>
            <person name="Yoshinaga Y."/>
            <person name="Zwiers L.-H."/>
            <person name="Turgeon B."/>
            <person name="Goodwin S."/>
            <person name="Spatafora J."/>
            <person name="Crous P."/>
            <person name="Grigoriev I."/>
        </authorList>
    </citation>
    <scope>NUCLEOTIDE SEQUENCE</scope>
    <source>
        <strain evidence="2">CBS 122681</strain>
    </source>
</reference>
<dbReference type="AlphaFoldDB" id="A0A6A6TS73"/>
<proteinExistence type="predicted"/>
<dbReference type="OrthoDB" id="5151921at2759"/>